<protein>
    <submittedName>
        <fullName evidence="3">DUF3300 domain-containing protein</fullName>
    </submittedName>
</protein>
<feature type="chain" id="PRO_5012623589" evidence="2">
    <location>
        <begin position="31"/>
        <end position="488"/>
    </location>
</feature>
<evidence type="ECO:0000256" key="1">
    <source>
        <dbReference type="SAM" id="MobiDB-lite"/>
    </source>
</evidence>
<evidence type="ECO:0000256" key="2">
    <source>
        <dbReference type="SAM" id="SignalP"/>
    </source>
</evidence>
<feature type="region of interest" description="Disordered" evidence="1">
    <location>
        <begin position="267"/>
        <end position="314"/>
    </location>
</feature>
<accession>A0A222GBU1</accession>
<evidence type="ECO:0000313" key="4">
    <source>
        <dbReference type="Proteomes" id="UP000202259"/>
    </source>
</evidence>
<reference evidence="3 4" key="1">
    <citation type="submission" date="2017-08" db="EMBL/GenBank/DDBJ databases">
        <title>Complete genome of Colwellia sp. NB097-1, a psychrophile bacterium ioslated from Bering Sea.</title>
        <authorList>
            <person name="Chen X."/>
        </authorList>
    </citation>
    <scope>NUCLEOTIDE SEQUENCE [LARGE SCALE GENOMIC DNA]</scope>
    <source>
        <strain evidence="3 4">NB097-1</strain>
    </source>
</reference>
<feature type="compositionally biased region" description="Polar residues" evidence="1">
    <location>
        <begin position="417"/>
        <end position="428"/>
    </location>
</feature>
<dbReference type="InterPro" id="IPR021728">
    <property type="entry name" value="DUF3300"/>
</dbReference>
<dbReference type="EMBL" id="CP020465">
    <property type="protein sequence ID" value="ASP49172.1"/>
    <property type="molecule type" value="Genomic_DNA"/>
</dbReference>
<dbReference type="Proteomes" id="UP000202259">
    <property type="component" value="Chromosome"/>
</dbReference>
<feature type="region of interest" description="Disordered" evidence="1">
    <location>
        <begin position="329"/>
        <end position="488"/>
    </location>
</feature>
<dbReference type="Pfam" id="PF11737">
    <property type="entry name" value="DUF3300"/>
    <property type="match status" value="1"/>
</dbReference>
<dbReference type="RefSeq" id="WP_081152984.1">
    <property type="nucleotide sequence ID" value="NZ_CP020465.1"/>
</dbReference>
<gene>
    <name evidence="3" type="ORF">B5D82_16200</name>
</gene>
<sequence length="488" mass="56736">MLKVNIKRSLSHLIFSLSSALVLSAPSFSAENASKTYYGSNNEPTLAEQTSTRNFTRAELEQMLAPIALYPDTLLTHILIATTYPIEVVDAERWLNKNSQLSAQALADAADDKDWDASVKALLPFPNVLKKLSEDLHWMRNLGDAFLQDEAQVLASVQILRQQADQAGNLQNMNNVNVVRETKTIIIESRQPDIIYVPYYDTRVVYGDWRWSHYPPIFWQHPVHYVSHHGPYYWHNPVHLTVGLFFGAVHWNNRHVVVQHHKSRYYKNHGKKKTSTSYQSKRWQHNPRHRKGVAYRTSSTQKKYRSQTPSAQQHKVLRANQRHFVNKNKHTAQHASNRYNSSKSQSLKHKLQVNRAEKIDQNKANKHSFTRQEPYGNKNWRHAKDSRKIDNNKIKTSPKRYEQKHKEFRANEKNVSHKQSTQVLTSRNNSEKSYSKPMKTPNSTVQKRHNSNRLKSEKSVRKHSNTNVANRQQSSGSRTHQSRAKQHN</sequence>
<feature type="compositionally biased region" description="Polar residues" evidence="1">
    <location>
        <begin position="465"/>
        <end position="479"/>
    </location>
</feature>
<name>A0A222GBU1_9GAMM</name>
<dbReference type="AlphaFoldDB" id="A0A222GBU1"/>
<dbReference type="KEGG" id="cber:B5D82_16200"/>
<feature type="compositionally biased region" description="Polar residues" evidence="1">
    <location>
        <begin position="296"/>
        <end position="313"/>
    </location>
</feature>
<feature type="compositionally biased region" description="Basic and acidic residues" evidence="1">
    <location>
        <begin position="382"/>
        <end position="415"/>
    </location>
</feature>
<dbReference type="PANTHER" id="PTHR40269">
    <property type="entry name" value="OUTER MEMBRANE PROTEIN-RELATED"/>
    <property type="match status" value="1"/>
</dbReference>
<keyword evidence="2" id="KW-0732">Signal</keyword>
<evidence type="ECO:0000313" key="3">
    <source>
        <dbReference type="EMBL" id="ASP49172.1"/>
    </source>
</evidence>
<keyword evidence="4" id="KW-1185">Reference proteome</keyword>
<organism evidence="3 4">
    <name type="scientific">Cognaticolwellia beringensis</name>
    <dbReference type="NCBI Taxonomy" id="1967665"/>
    <lineage>
        <taxon>Bacteria</taxon>
        <taxon>Pseudomonadati</taxon>
        <taxon>Pseudomonadota</taxon>
        <taxon>Gammaproteobacteria</taxon>
        <taxon>Alteromonadales</taxon>
        <taxon>Colwelliaceae</taxon>
        <taxon>Cognaticolwellia</taxon>
    </lineage>
</organism>
<dbReference type="PANTHER" id="PTHR40269:SF1">
    <property type="entry name" value="OUTER MEMBRANE PROTEIN"/>
    <property type="match status" value="1"/>
</dbReference>
<dbReference type="OrthoDB" id="197257at2"/>
<proteinExistence type="predicted"/>
<feature type="compositionally biased region" description="Basic residues" evidence="1">
    <location>
        <begin position="282"/>
        <end position="293"/>
    </location>
</feature>
<feature type="signal peptide" evidence="2">
    <location>
        <begin position="1"/>
        <end position="30"/>
    </location>
</feature>